<protein>
    <submittedName>
        <fullName evidence="2">Uncharacterized protein</fullName>
    </submittedName>
</protein>
<evidence type="ECO:0000313" key="2">
    <source>
        <dbReference type="EMBL" id="PRQ32556.1"/>
    </source>
</evidence>
<evidence type="ECO:0000313" key="3">
    <source>
        <dbReference type="Proteomes" id="UP000238479"/>
    </source>
</evidence>
<keyword evidence="3" id="KW-1185">Reference proteome</keyword>
<sequence length="99" mass="11029">MPNFENRVSLILKLFNHKLFWVNSSASSNGSKLSPGCNGSMNASSSSLAMWWPSTAPTRTICVAQLRRITIQQINKTDGKDEYTPENWVKRPCPSSSHS</sequence>
<proteinExistence type="predicted"/>
<name>A0A2P6QEG3_ROSCH</name>
<accession>A0A2P6QEG3</accession>
<reference evidence="2 3" key="1">
    <citation type="journal article" date="2018" name="Nat. Genet.">
        <title>The Rosa genome provides new insights in the design of modern roses.</title>
        <authorList>
            <person name="Bendahmane M."/>
        </authorList>
    </citation>
    <scope>NUCLEOTIDE SEQUENCE [LARGE SCALE GENOMIC DNA]</scope>
    <source>
        <strain evidence="3">cv. Old Blush</strain>
    </source>
</reference>
<comment type="caution">
    <text evidence="2">The sequence shown here is derived from an EMBL/GenBank/DDBJ whole genome shotgun (WGS) entry which is preliminary data.</text>
</comment>
<dbReference type="Proteomes" id="UP000238479">
    <property type="component" value="Chromosome 5"/>
</dbReference>
<feature type="region of interest" description="Disordered" evidence="1">
    <location>
        <begin position="76"/>
        <end position="99"/>
    </location>
</feature>
<organism evidence="2 3">
    <name type="scientific">Rosa chinensis</name>
    <name type="common">China rose</name>
    <dbReference type="NCBI Taxonomy" id="74649"/>
    <lineage>
        <taxon>Eukaryota</taxon>
        <taxon>Viridiplantae</taxon>
        <taxon>Streptophyta</taxon>
        <taxon>Embryophyta</taxon>
        <taxon>Tracheophyta</taxon>
        <taxon>Spermatophyta</taxon>
        <taxon>Magnoliopsida</taxon>
        <taxon>eudicotyledons</taxon>
        <taxon>Gunneridae</taxon>
        <taxon>Pentapetalae</taxon>
        <taxon>rosids</taxon>
        <taxon>fabids</taxon>
        <taxon>Rosales</taxon>
        <taxon>Rosaceae</taxon>
        <taxon>Rosoideae</taxon>
        <taxon>Rosoideae incertae sedis</taxon>
        <taxon>Rosa</taxon>
    </lineage>
</organism>
<dbReference type="AlphaFoldDB" id="A0A2P6QEG3"/>
<dbReference type="Gramene" id="PRQ32556">
    <property type="protein sequence ID" value="PRQ32556"/>
    <property type="gene ID" value="RchiOBHm_Chr5g0047681"/>
</dbReference>
<dbReference type="EMBL" id="PDCK01000043">
    <property type="protein sequence ID" value="PRQ32556.1"/>
    <property type="molecule type" value="Genomic_DNA"/>
</dbReference>
<gene>
    <name evidence="2" type="ORF">RchiOBHm_Chr5g0047681</name>
</gene>
<evidence type="ECO:0000256" key="1">
    <source>
        <dbReference type="SAM" id="MobiDB-lite"/>
    </source>
</evidence>